<feature type="repeat" description="ANK" evidence="1">
    <location>
        <begin position="313"/>
        <end position="345"/>
    </location>
</feature>
<evidence type="ECO:0000256" key="2">
    <source>
        <dbReference type="SAM" id="MobiDB-lite"/>
    </source>
</evidence>
<dbReference type="InParanoid" id="A0A1Y2GHH9"/>
<dbReference type="InterPro" id="IPR036770">
    <property type="entry name" value="Ankyrin_rpt-contain_sf"/>
</dbReference>
<dbReference type="RefSeq" id="XP_021879546.1">
    <property type="nucleotide sequence ID" value="XM_022019421.1"/>
</dbReference>
<dbReference type="PROSITE" id="PS50088">
    <property type="entry name" value="ANK_REPEAT"/>
    <property type="match status" value="2"/>
</dbReference>
<protein>
    <recommendedName>
        <fullName evidence="3">IPT/TIG domain-containing protein</fullName>
    </recommendedName>
</protein>
<dbReference type="EMBL" id="MCFF01000029">
    <property type="protein sequence ID" value="ORZ11029.1"/>
    <property type="molecule type" value="Genomic_DNA"/>
</dbReference>
<evidence type="ECO:0000313" key="4">
    <source>
        <dbReference type="EMBL" id="ORZ11029.1"/>
    </source>
</evidence>
<dbReference type="InterPro" id="IPR013783">
    <property type="entry name" value="Ig-like_fold"/>
</dbReference>
<reference evidence="4 5" key="1">
    <citation type="submission" date="2016-07" db="EMBL/GenBank/DDBJ databases">
        <title>Pervasive Adenine N6-methylation of Active Genes in Fungi.</title>
        <authorList>
            <consortium name="DOE Joint Genome Institute"/>
            <person name="Mondo S.J."/>
            <person name="Dannebaum R.O."/>
            <person name="Kuo R.C."/>
            <person name="Labutti K."/>
            <person name="Haridas S."/>
            <person name="Kuo A."/>
            <person name="Salamov A."/>
            <person name="Ahrendt S.R."/>
            <person name="Lipzen A."/>
            <person name="Sullivan W."/>
            <person name="Andreopoulos W.B."/>
            <person name="Clum A."/>
            <person name="Lindquist E."/>
            <person name="Daum C."/>
            <person name="Ramamoorthy G.K."/>
            <person name="Gryganskyi A."/>
            <person name="Culley D."/>
            <person name="Magnuson J.K."/>
            <person name="James T.Y."/>
            <person name="O'Malley M.A."/>
            <person name="Stajich J.E."/>
            <person name="Spatafora J.W."/>
            <person name="Visel A."/>
            <person name="Grigoriev I.V."/>
        </authorList>
    </citation>
    <scope>NUCLEOTIDE SEQUENCE [LARGE SCALE GENOMIC DNA]</scope>
    <source>
        <strain evidence="4 5">NRRL 3116</strain>
    </source>
</reference>
<keyword evidence="1" id="KW-0040">ANK repeat</keyword>
<dbReference type="AlphaFoldDB" id="A0A1Y2GHH9"/>
<dbReference type="PROSITE" id="PS50297">
    <property type="entry name" value="ANK_REP_REGION"/>
    <property type="match status" value="1"/>
</dbReference>
<organism evidence="4 5">
    <name type="scientific">Lobosporangium transversale</name>
    <dbReference type="NCBI Taxonomy" id="64571"/>
    <lineage>
        <taxon>Eukaryota</taxon>
        <taxon>Fungi</taxon>
        <taxon>Fungi incertae sedis</taxon>
        <taxon>Mucoromycota</taxon>
        <taxon>Mortierellomycotina</taxon>
        <taxon>Mortierellomycetes</taxon>
        <taxon>Mortierellales</taxon>
        <taxon>Mortierellaceae</taxon>
        <taxon>Lobosporangium</taxon>
    </lineage>
</organism>
<feature type="domain" description="IPT/TIG" evidence="3">
    <location>
        <begin position="149"/>
        <end position="228"/>
    </location>
</feature>
<dbReference type="SUPFAM" id="SSF81296">
    <property type="entry name" value="E set domains"/>
    <property type="match status" value="1"/>
</dbReference>
<feature type="repeat" description="ANK" evidence="1">
    <location>
        <begin position="280"/>
        <end position="312"/>
    </location>
</feature>
<name>A0A1Y2GHH9_9FUNG</name>
<gene>
    <name evidence="4" type="ORF">BCR41DRAFT_115956</name>
</gene>
<sequence length="428" mass="47242">MIDENGMVALRDGHVKLIASAWCASTSHHRGPGTKFSFQVELTGMTRHQSEPLLIYEGSSDEVEIYASHGRDKGARIAIKNLEKASRKAQSPAFHERGHTGPPSPAKTTASSPPSSPSTSMAQYESGPAKKRREDPPLTPPMIDSDMPPTIKSLEPRKGPICRENHVIIIGSNFSRGMTPMFGREYGTVVDINPYYIECTTPRYPNPETVRIWIFHNETYIPTDKTFEFTDEQAQSDMEQLLRNLIQDGESGDAGSYLSLLERIAGLPPSADISGQTQSNGSTMLHNSVILGYQVGVNLLIEEGIELDIEDDSGLTALDYAIFTNKVEITRMLLEAGSMLSMERLENLSLSPSEEMSTLLRDLCNVSLPERTTLLGPELPQAVTPIETYDEASVGGMIEDTILEETRAESNQNYHPQLQSSHPHLLKE</sequence>
<dbReference type="OrthoDB" id="341259at2759"/>
<dbReference type="SMART" id="SM00248">
    <property type="entry name" value="ANK"/>
    <property type="match status" value="2"/>
</dbReference>
<dbReference type="InterPro" id="IPR014756">
    <property type="entry name" value="Ig_E-set"/>
</dbReference>
<proteinExistence type="predicted"/>
<feature type="region of interest" description="Disordered" evidence="2">
    <location>
        <begin position="84"/>
        <end position="150"/>
    </location>
</feature>
<accession>A0A1Y2GHH9</accession>
<dbReference type="GeneID" id="33561266"/>
<evidence type="ECO:0000259" key="3">
    <source>
        <dbReference type="Pfam" id="PF01833"/>
    </source>
</evidence>
<evidence type="ECO:0000256" key="1">
    <source>
        <dbReference type="PROSITE-ProRule" id="PRU00023"/>
    </source>
</evidence>
<dbReference type="CDD" id="cd00102">
    <property type="entry name" value="IPT"/>
    <property type="match status" value="1"/>
</dbReference>
<dbReference type="SUPFAM" id="SSF48403">
    <property type="entry name" value="Ankyrin repeat"/>
    <property type="match status" value="1"/>
</dbReference>
<dbReference type="Gene3D" id="2.60.40.10">
    <property type="entry name" value="Immunoglobulins"/>
    <property type="match status" value="1"/>
</dbReference>
<dbReference type="InterPro" id="IPR002110">
    <property type="entry name" value="Ankyrin_rpt"/>
</dbReference>
<evidence type="ECO:0000313" key="5">
    <source>
        <dbReference type="Proteomes" id="UP000193648"/>
    </source>
</evidence>
<dbReference type="InterPro" id="IPR002909">
    <property type="entry name" value="IPT_dom"/>
</dbReference>
<dbReference type="Pfam" id="PF12796">
    <property type="entry name" value="Ank_2"/>
    <property type="match status" value="1"/>
</dbReference>
<keyword evidence="5" id="KW-1185">Reference proteome</keyword>
<dbReference type="Pfam" id="PF01833">
    <property type="entry name" value="TIG"/>
    <property type="match status" value="1"/>
</dbReference>
<comment type="caution">
    <text evidence="4">The sequence shown here is derived from an EMBL/GenBank/DDBJ whole genome shotgun (WGS) entry which is preliminary data.</text>
</comment>
<dbReference type="Proteomes" id="UP000193648">
    <property type="component" value="Unassembled WGS sequence"/>
</dbReference>
<dbReference type="STRING" id="64571.A0A1Y2GHH9"/>
<feature type="compositionally biased region" description="Low complexity" evidence="2">
    <location>
        <begin position="106"/>
        <end position="120"/>
    </location>
</feature>
<dbReference type="Gene3D" id="1.25.40.20">
    <property type="entry name" value="Ankyrin repeat-containing domain"/>
    <property type="match status" value="1"/>
</dbReference>